<dbReference type="Gene3D" id="3.50.50.60">
    <property type="entry name" value="FAD/NAD(P)-binding domain"/>
    <property type="match status" value="2"/>
</dbReference>
<dbReference type="SUPFAM" id="SSF51905">
    <property type="entry name" value="FAD/NAD(P)-binding domain"/>
    <property type="match status" value="2"/>
</dbReference>
<accession>A0A3D8YHZ2</accession>
<evidence type="ECO:0008006" key="9">
    <source>
        <dbReference type="Google" id="ProtNLM"/>
    </source>
</evidence>
<dbReference type="AlphaFoldDB" id="A0A3D8YHZ2"/>
<dbReference type="OrthoDB" id="9777740at2"/>
<dbReference type="PANTHER" id="PTHR43498:SF1">
    <property type="entry name" value="COB--COM HETERODISULFIDE REDUCTASE IRON-SULFUR SUBUNIT A"/>
    <property type="match status" value="1"/>
</dbReference>
<protein>
    <recommendedName>
        <fullName evidence="9">FAD-dependent oxidoreductase</fullName>
    </recommendedName>
</protein>
<evidence type="ECO:0000313" key="7">
    <source>
        <dbReference type="EMBL" id="REA64402.1"/>
    </source>
</evidence>
<dbReference type="RefSeq" id="WP_115829010.1">
    <property type="nucleotide sequence ID" value="NZ_QNUL01000001.1"/>
</dbReference>
<sequence>MNRRKFLSYSMPATGAVLLTNSLLNQQAFAEISRQFDGQNPVGVYDIVINGAGLSGYFAALYAAKTGKKVLLVEKRSSPGYELAAKSQLWMGAEGFDKLRPDLKALFLPEQEIPEIKNTKATGETKSHFGDQIALFKGSVRKGMVRNLLLGNVDLLLMTDVCGLFEDKGQVTGVLIATKQGVFEVRCKAFLDASDQLLFSRNLSGKSPKVSRAGFVLELQGVQNPTVRQIQVDSGFGIYNNTVMLQPGKLSDDHAFLHYHFDVNTAKLEEIEHKARLIATELGSKIKSLGTAFEKAQIHQYALEASLILEEPKLPATSLKGHYFLHGESEELSASKIIGLEKNAQNQIKAVRYTTNSSKGQHLVLPGKKIAESEIRFQEVQEPGFNILLREVKLDWEKAVSKKSETQVVVAGGGTAGALSAAGSVEKGADTIVVDYFNDLGGTKTMGGVMGYYHGVKDNVFFKKQNEEAERVAQEANMTKKIGRQIYHLKSVLDKGGQFITSAILCGAVTRNNAVKGVVVCRNGQLELVLGEVTIDATGDGDVAAFAGASYQIGDERIGYTQNYSQWDVGGVGKLPSHTNRDYDILDNRKIAEQQRGFLISHYEAHFYDFHPFLTVRESRRIDAIHNIDLIDCVEKRHFKDMLVLASSDFDPHNVASSEYSKCGFLLPHSNDITIEIPYRSIVPKSVDGLLISGRGFGQSRNALQFTRMTADLLVLGYFTGQIAADLAWKKIRPRDYDITPLQKEWATLKYFPAGYMNRQEGDKRASLQEVQRRVKELESGAEEYMYECSRIDKSIILPVLKDCFEQTTNTEGKLYTAKMLAWFGDPSGNSLIGAELNTMFQKEQQDGYPKGYIDDYDDIRGREKNKLEGLFWRINQNIALLAMSGSNSETALVENILANTVSGGELVPRKDSYFNGRIDIKFIPFHNRILSLCMYAERNPSNTLISSLEKLLTDKKIGGFVTTQYEDVRWQVHRGSLEISIAAALSRCGSKKGHELLCDYLTDLHFNYKDFARRELSETTKKSFGYDPKAWRKHISAMTFPSVTTPLRKSIEL</sequence>
<dbReference type="InterPro" id="IPR039650">
    <property type="entry name" value="HdrA-like"/>
</dbReference>
<evidence type="ECO:0000313" key="8">
    <source>
        <dbReference type="Proteomes" id="UP000256373"/>
    </source>
</evidence>
<proteinExistence type="predicted"/>
<evidence type="ECO:0000256" key="1">
    <source>
        <dbReference type="ARBA" id="ARBA00022485"/>
    </source>
</evidence>
<dbReference type="PANTHER" id="PTHR43498">
    <property type="entry name" value="FERREDOXIN:COB-COM HETERODISULFIDE REDUCTASE SUBUNIT A"/>
    <property type="match status" value="1"/>
</dbReference>
<dbReference type="GO" id="GO:0016491">
    <property type="term" value="F:oxidoreductase activity"/>
    <property type="evidence" value="ECO:0007669"/>
    <property type="project" value="UniProtKB-KW"/>
</dbReference>
<feature type="chain" id="PRO_5017825283" description="FAD-dependent oxidoreductase" evidence="6">
    <location>
        <begin position="31"/>
        <end position="1054"/>
    </location>
</feature>
<reference evidence="7 8" key="1">
    <citation type="submission" date="2018-07" db="EMBL/GenBank/DDBJ databases">
        <title>Dyadobacter roseus sp. nov., isolated from rose rhizosphere soil.</title>
        <authorList>
            <person name="Chen L."/>
        </authorList>
    </citation>
    <scope>NUCLEOTIDE SEQUENCE [LARGE SCALE GENOMIC DNA]</scope>
    <source>
        <strain evidence="7 8">RS19</strain>
    </source>
</reference>
<dbReference type="Proteomes" id="UP000256373">
    <property type="component" value="Unassembled WGS sequence"/>
</dbReference>
<organism evidence="7 8">
    <name type="scientific">Dyadobacter luteus</name>
    <dbReference type="NCBI Taxonomy" id="2259619"/>
    <lineage>
        <taxon>Bacteria</taxon>
        <taxon>Pseudomonadati</taxon>
        <taxon>Bacteroidota</taxon>
        <taxon>Cytophagia</taxon>
        <taxon>Cytophagales</taxon>
        <taxon>Spirosomataceae</taxon>
        <taxon>Dyadobacter</taxon>
    </lineage>
</organism>
<comment type="caution">
    <text evidence="7">The sequence shown here is derived from an EMBL/GenBank/DDBJ whole genome shotgun (WGS) entry which is preliminary data.</text>
</comment>
<dbReference type="GO" id="GO:0046872">
    <property type="term" value="F:metal ion binding"/>
    <property type="evidence" value="ECO:0007669"/>
    <property type="project" value="UniProtKB-KW"/>
</dbReference>
<evidence type="ECO:0000256" key="5">
    <source>
        <dbReference type="ARBA" id="ARBA00023014"/>
    </source>
</evidence>
<keyword evidence="6" id="KW-0732">Signal</keyword>
<keyword evidence="5" id="KW-0411">Iron-sulfur</keyword>
<keyword evidence="1" id="KW-0004">4Fe-4S</keyword>
<evidence type="ECO:0000256" key="4">
    <source>
        <dbReference type="ARBA" id="ARBA00023004"/>
    </source>
</evidence>
<keyword evidence="4" id="KW-0408">Iron</keyword>
<dbReference type="InterPro" id="IPR036188">
    <property type="entry name" value="FAD/NAD-bd_sf"/>
</dbReference>
<gene>
    <name evidence="7" type="ORF">DSL64_02290</name>
</gene>
<dbReference type="GO" id="GO:0051539">
    <property type="term" value="F:4 iron, 4 sulfur cluster binding"/>
    <property type="evidence" value="ECO:0007669"/>
    <property type="project" value="UniProtKB-KW"/>
</dbReference>
<dbReference type="Pfam" id="PF12831">
    <property type="entry name" value="FAD_oxidored"/>
    <property type="match status" value="3"/>
</dbReference>
<keyword evidence="2" id="KW-0479">Metal-binding</keyword>
<evidence type="ECO:0000256" key="2">
    <source>
        <dbReference type="ARBA" id="ARBA00022723"/>
    </source>
</evidence>
<keyword evidence="8" id="KW-1185">Reference proteome</keyword>
<evidence type="ECO:0000256" key="6">
    <source>
        <dbReference type="SAM" id="SignalP"/>
    </source>
</evidence>
<name>A0A3D8YHZ2_9BACT</name>
<keyword evidence="3" id="KW-0560">Oxidoreductase</keyword>
<evidence type="ECO:0000256" key="3">
    <source>
        <dbReference type="ARBA" id="ARBA00023002"/>
    </source>
</evidence>
<dbReference type="EMBL" id="QNUL01000001">
    <property type="protein sequence ID" value="REA64402.1"/>
    <property type="molecule type" value="Genomic_DNA"/>
</dbReference>
<feature type="signal peptide" evidence="6">
    <location>
        <begin position="1"/>
        <end position="30"/>
    </location>
</feature>